<dbReference type="PROSITE" id="PS51420">
    <property type="entry name" value="RHO"/>
    <property type="match status" value="1"/>
</dbReference>
<dbReference type="PANTHER" id="PTHR47979">
    <property type="entry name" value="DRAB11-RELATED"/>
    <property type="match status" value="1"/>
</dbReference>
<dbReference type="STRING" id="747725.A0A162T5V4"/>
<evidence type="ECO:0000256" key="2">
    <source>
        <dbReference type="ARBA" id="ARBA00022741"/>
    </source>
</evidence>
<dbReference type="InterPro" id="IPR027417">
    <property type="entry name" value="P-loop_NTPase"/>
</dbReference>
<dbReference type="PRINTS" id="PR00449">
    <property type="entry name" value="RASTRNSFRMNG"/>
</dbReference>
<dbReference type="InterPro" id="IPR050209">
    <property type="entry name" value="Rab_GTPases_membrane_traffic"/>
</dbReference>
<dbReference type="InterPro" id="IPR005225">
    <property type="entry name" value="Small_GTP-bd"/>
</dbReference>
<dbReference type="GO" id="GO:0005525">
    <property type="term" value="F:GTP binding"/>
    <property type="evidence" value="ECO:0007669"/>
    <property type="project" value="UniProtKB-KW"/>
</dbReference>
<keyword evidence="10" id="KW-1185">Reference proteome</keyword>
<dbReference type="Pfam" id="PF00071">
    <property type="entry name" value="Ras"/>
    <property type="match status" value="1"/>
</dbReference>
<evidence type="ECO:0000256" key="1">
    <source>
        <dbReference type="ARBA" id="ARBA00006270"/>
    </source>
</evidence>
<keyword evidence="4" id="KW-0472">Membrane</keyword>
<comment type="subcellular location">
    <subcellularLocation>
        <location evidence="7">Golgi apparatus membrane</location>
        <topology evidence="7">Lipid-anchor</topology>
    </subcellularLocation>
</comment>
<dbReference type="NCBIfam" id="TIGR00231">
    <property type="entry name" value="small_GTP"/>
    <property type="match status" value="1"/>
</dbReference>
<evidence type="ECO:0000256" key="7">
    <source>
        <dbReference type="ARBA" id="ARBA00037794"/>
    </source>
</evidence>
<evidence type="ECO:0000256" key="4">
    <source>
        <dbReference type="ARBA" id="ARBA00023136"/>
    </source>
</evidence>
<dbReference type="CDD" id="cd01868">
    <property type="entry name" value="Rab11_like"/>
    <property type="match status" value="1"/>
</dbReference>
<feature type="region of interest" description="Disordered" evidence="8">
    <location>
        <begin position="206"/>
        <end position="229"/>
    </location>
</feature>
<dbReference type="GO" id="GO:0006887">
    <property type="term" value="P:exocytosis"/>
    <property type="evidence" value="ECO:0007669"/>
    <property type="project" value="UniProtKB-ARBA"/>
</dbReference>
<evidence type="ECO:0000256" key="6">
    <source>
        <dbReference type="ARBA" id="ARBA00023289"/>
    </source>
</evidence>
<name>A0A162T5V4_MUCCL</name>
<dbReference type="EMBL" id="AMYB01000005">
    <property type="protein sequence ID" value="OAD02152.1"/>
    <property type="molecule type" value="Genomic_DNA"/>
</dbReference>
<dbReference type="SUPFAM" id="SSF52540">
    <property type="entry name" value="P-loop containing nucleoside triphosphate hydrolases"/>
    <property type="match status" value="1"/>
</dbReference>
<feature type="compositionally biased region" description="Basic and acidic residues" evidence="8">
    <location>
        <begin position="216"/>
        <end position="229"/>
    </location>
</feature>
<dbReference type="Proteomes" id="UP000077051">
    <property type="component" value="Unassembled WGS sequence"/>
</dbReference>
<dbReference type="SMART" id="SM00174">
    <property type="entry name" value="RHO"/>
    <property type="match status" value="1"/>
</dbReference>
<dbReference type="AlphaFoldDB" id="A0A162T5V4"/>
<dbReference type="PROSITE" id="PS51419">
    <property type="entry name" value="RAB"/>
    <property type="match status" value="1"/>
</dbReference>
<evidence type="ECO:0000313" key="10">
    <source>
        <dbReference type="Proteomes" id="UP000077051"/>
    </source>
</evidence>
<evidence type="ECO:0000256" key="5">
    <source>
        <dbReference type="ARBA" id="ARBA00023288"/>
    </source>
</evidence>
<dbReference type="SMART" id="SM00175">
    <property type="entry name" value="RAB"/>
    <property type="match status" value="1"/>
</dbReference>
<evidence type="ECO:0000256" key="8">
    <source>
        <dbReference type="SAM" id="MobiDB-lite"/>
    </source>
</evidence>
<proteinExistence type="inferred from homology"/>
<evidence type="ECO:0008006" key="11">
    <source>
        <dbReference type="Google" id="ProtNLM"/>
    </source>
</evidence>
<dbReference type="SMART" id="SM00173">
    <property type="entry name" value="RAS"/>
    <property type="match status" value="1"/>
</dbReference>
<dbReference type="GO" id="GO:0003924">
    <property type="term" value="F:GTPase activity"/>
    <property type="evidence" value="ECO:0007669"/>
    <property type="project" value="InterPro"/>
</dbReference>
<sequence>MLLSEEAYDYLFKIVIIGDSSVGKSNLLLRYTSDEFLEDSRSTIGVEFATKSITIDNCFIKAQIWDTSGQERYKAITSAFYRGAVGALLVYDVTRKSSFDHISQWLKELQEHTDENIPLVLIGNKVDLASSKRAVSTEDAERYATEVNMLFFETSALDATNVNFAFETMFDHVYKELANNKLLKKNSSRNIHNLSVGTTKTITLEPPSSMYRYNHRPHEAKKESDGGCC</sequence>
<organism evidence="9 10">
    <name type="scientific">Mucor lusitanicus CBS 277.49</name>
    <dbReference type="NCBI Taxonomy" id="747725"/>
    <lineage>
        <taxon>Eukaryota</taxon>
        <taxon>Fungi</taxon>
        <taxon>Fungi incertae sedis</taxon>
        <taxon>Mucoromycota</taxon>
        <taxon>Mucoromycotina</taxon>
        <taxon>Mucoromycetes</taxon>
        <taxon>Mucorales</taxon>
        <taxon>Mucorineae</taxon>
        <taxon>Mucoraceae</taxon>
        <taxon>Mucor</taxon>
    </lineage>
</organism>
<evidence type="ECO:0000313" key="9">
    <source>
        <dbReference type="EMBL" id="OAD02152.1"/>
    </source>
</evidence>
<reference evidence="9 10" key="1">
    <citation type="submission" date="2015-06" db="EMBL/GenBank/DDBJ databases">
        <title>Expansion of signal transduction pathways in fungi by whole-genome duplication.</title>
        <authorList>
            <consortium name="DOE Joint Genome Institute"/>
            <person name="Corrochano L.M."/>
            <person name="Kuo A."/>
            <person name="Marcet-Houben M."/>
            <person name="Polaino S."/>
            <person name="Salamov A."/>
            <person name="Villalobos J.M."/>
            <person name="Alvarez M.I."/>
            <person name="Avalos J."/>
            <person name="Benito E.P."/>
            <person name="Benoit I."/>
            <person name="Burger G."/>
            <person name="Camino L.P."/>
            <person name="Canovas D."/>
            <person name="Cerda-Olmedo E."/>
            <person name="Cheng J.-F."/>
            <person name="Dominguez A."/>
            <person name="Elias M."/>
            <person name="Eslava A.P."/>
            <person name="Glaser F."/>
            <person name="Grimwood J."/>
            <person name="Gutierrez G."/>
            <person name="Heitman J."/>
            <person name="Henrissat B."/>
            <person name="Iturriaga E.A."/>
            <person name="Lang B.F."/>
            <person name="Lavin J.L."/>
            <person name="Lee S."/>
            <person name="Li W."/>
            <person name="Lindquist E."/>
            <person name="Lopez-Garcia S."/>
            <person name="Luque E.M."/>
            <person name="Marcos A.T."/>
            <person name="Martin J."/>
            <person name="Mccluskey K."/>
            <person name="Medina H.R."/>
            <person name="Miralles-Duran A."/>
            <person name="Miyazaki A."/>
            <person name="Munoz-Torres E."/>
            <person name="Oguiza J.A."/>
            <person name="Ohm R."/>
            <person name="Olmedo M."/>
            <person name="Orejas M."/>
            <person name="Ortiz-Castellanos L."/>
            <person name="Pisabarro A.G."/>
            <person name="Rodriguez-Romero J."/>
            <person name="Ruiz-Herrera J."/>
            <person name="Ruiz-Vazquez R."/>
            <person name="Sanz C."/>
            <person name="Schackwitz W."/>
            <person name="Schmutz J."/>
            <person name="Shahriari M."/>
            <person name="Shelest E."/>
            <person name="Silva-Franco F."/>
            <person name="Soanes D."/>
            <person name="Syed K."/>
            <person name="Tagua V.G."/>
            <person name="Talbot N.J."/>
            <person name="Thon M."/>
            <person name="De Vries R.P."/>
            <person name="Wiebenga A."/>
            <person name="Yadav J.S."/>
            <person name="Braun E.L."/>
            <person name="Baker S."/>
            <person name="Garre V."/>
            <person name="Horwitz B."/>
            <person name="Torres-Martinez S."/>
            <person name="Idnurm A."/>
            <person name="Herrera-Estrella A."/>
            <person name="Gabaldon T."/>
            <person name="Grigoriev I.V."/>
        </authorList>
    </citation>
    <scope>NUCLEOTIDE SEQUENCE [LARGE SCALE GENOMIC DNA]</scope>
    <source>
        <strain evidence="9 10">CBS 277.49</strain>
    </source>
</reference>
<dbReference type="PROSITE" id="PS51421">
    <property type="entry name" value="RAS"/>
    <property type="match status" value="1"/>
</dbReference>
<dbReference type="GO" id="GO:0000139">
    <property type="term" value="C:Golgi membrane"/>
    <property type="evidence" value="ECO:0007669"/>
    <property type="project" value="UniProtKB-SubCell"/>
</dbReference>
<evidence type="ECO:0000256" key="3">
    <source>
        <dbReference type="ARBA" id="ARBA00023134"/>
    </source>
</evidence>
<dbReference type="VEuPathDB" id="FungiDB:MUCCIDRAFT_153282"/>
<keyword evidence="3" id="KW-0342">GTP-binding</keyword>
<dbReference type="OrthoDB" id="9989112at2759"/>
<dbReference type="GO" id="GO:0016197">
    <property type="term" value="P:endosomal transport"/>
    <property type="evidence" value="ECO:0007669"/>
    <property type="project" value="UniProtKB-ARBA"/>
</dbReference>
<keyword evidence="2" id="KW-0547">Nucleotide-binding</keyword>
<keyword evidence="5" id="KW-0449">Lipoprotein</keyword>
<accession>A0A162T5V4</accession>
<gene>
    <name evidence="9" type="ORF">MUCCIDRAFT_153282</name>
</gene>
<dbReference type="Gene3D" id="3.40.50.300">
    <property type="entry name" value="P-loop containing nucleotide triphosphate hydrolases"/>
    <property type="match status" value="1"/>
</dbReference>
<protein>
    <recommendedName>
        <fullName evidence="11">Rab family GTPase</fullName>
    </recommendedName>
</protein>
<dbReference type="InterPro" id="IPR001806">
    <property type="entry name" value="Small_GTPase"/>
</dbReference>
<comment type="similarity">
    <text evidence="1">Belongs to the small GTPase superfamily. Rab family.</text>
</comment>
<dbReference type="SMART" id="SM00176">
    <property type="entry name" value="RAN"/>
    <property type="match status" value="1"/>
</dbReference>
<dbReference type="FunFam" id="3.40.50.300:FF:000067">
    <property type="entry name" value="ras-related protein RABA1f"/>
    <property type="match status" value="1"/>
</dbReference>
<keyword evidence="6" id="KW-0636">Prenylation</keyword>
<comment type="caution">
    <text evidence="9">The sequence shown here is derived from an EMBL/GenBank/DDBJ whole genome shotgun (WGS) entry which is preliminary data.</text>
</comment>